<feature type="chain" id="PRO_5046374490" description="Secreted protein" evidence="1">
    <location>
        <begin position="30"/>
        <end position="121"/>
    </location>
</feature>
<comment type="caution">
    <text evidence="2">The sequence shown here is derived from an EMBL/GenBank/DDBJ whole genome shotgun (WGS) entry which is preliminary data.</text>
</comment>
<protein>
    <recommendedName>
        <fullName evidence="4">Secreted protein</fullName>
    </recommendedName>
</protein>
<organism evidence="2 3">
    <name type="scientific">Streptomyces stramineus</name>
    <dbReference type="NCBI Taxonomy" id="173861"/>
    <lineage>
        <taxon>Bacteria</taxon>
        <taxon>Bacillati</taxon>
        <taxon>Actinomycetota</taxon>
        <taxon>Actinomycetes</taxon>
        <taxon>Kitasatosporales</taxon>
        <taxon>Streptomycetaceae</taxon>
        <taxon>Streptomyces</taxon>
    </lineage>
</organism>
<evidence type="ECO:0000313" key="2">
    <source>
        <dbReference type="EMBL" id="GAA0443964.1"/>
    </source>
</evidence>
<evidence type="ECO:0008006" key="4">
    <source>
        <dbReference type="Google" id="ProtNLM"/>
    </source>
</evidence>
<keyword evidence="3" id="KW-1185">Reference proteome</keyword>
<evidence type="ECO:0000313" key="3">
    <source>
        <dbReference type="Proteomes" id="UP001499895"/>
    </source>
</evidence>
<dbReference type="Proteomes" id="UP001499895">
    <property type="component" value="Unassembled WGS sequence"/>
</dbReference>
<reference evidence="3" key="1">
    <citation type="journal article" date="2019" name="Int. J. Syst. Evol. Microbiol.">
        <title>The Global Catalogue of Microorganisms (GCM) 10K type strain sequencing project: providing services to taxonomists for standard genome sequencing and annotation.</title>
        <authorList>
            <consortium name="The Broad Institute Genomics Platform"/>
            <consortium name="The Broad Institute Genome Sequencing Center for Infectious Disease"/>
            <person name="Wu L."/>
            <person name="Ma J."/>
        </authorList>
    </citation>
    <scope>NUCLEOTIDE SEQUENCE [LARGE SCALE GENOMIC DNA]</scope>
    <source>
        <strain evidence="3">JCM 10649</strain>
    </source>
</reference>
<dbReference type="EMBL" id="BAAAHB010000001">
    <property type="protein sequence ID" value="GAA0443964.1"/>
    <property type="molecule type" value="Genomic_DNA"/>
</dbReference>
<proteinExistence type="predicted"/>
<sequence>MRRNIKRVATVVGAATAAVAMLGQGVAQAAPISRTTSCAKFSGDYTYWKNSDGWYGFSLSGSITRTCAGSAVHGIQVKGDEKGGDGFYYDYEGHSLSQGQSIKLAGFYASGGVKNIRIALD</sequence>
<feature type="signal peptide" evidence="1">
    <location>
        <begin position="1"/>
        <end position="29"/>
    </location>
</feature>
<keyword evidence="1" id="KW-0732">Signal</keyword>
<evidence type="ECO:0000256" key="1">
    <source>
        <dbReference type="SAM" id="SignalP"/>
    </source>
</evidence>
<gene>
    <name evidence="2" type="ORF">GCM10009544_03480</name>
</gene>
<dbReference type="RefSeq" id="WP_344084220.1">
    <property type="nucleotide sequence ID" value="NZ_BAAAHB010000001.1"/>
</dbReference>
<accession>A0ABP3JAC4</accession>
<name>A0ABP3JAC4_9ACTN</name>